<sequence length="136" mass="15707">MFSINLNLIWVYWAITDILLIIGVAIEPQALYWAIAFNLIQVIHFYWLTPKIKNFAVQVRIAYLLLLIIALYPPLFFIFYLQIIGTTAMVVGNYCFLARFMSLMPWNSTKPFNLTLVKDTFFSKPVNGSVQHAAQP</sequence>
<accession>A0ABN6CVD1</accession>
<feature type="transmembrane region" description="Helical" evidence="1">
    <location>
        <begin position="32"/>
        <end position="49"/>
    </location>
</feature>
<protein>
    <submittedName>
        <fullName evidence="2">Uncharacterized protein</fullName>
    </submittedName>
</protein>
<dbReference type="Proteomes" id="UP001054820">
    <property type="component" value="Chromosome"/>
</dbReference>
<reference evidence="2" key="1">
    <citation type="journal article" date="2022" name="Arch. Microbiol.">
        <title>Thiomicrorhabdus immobilis sp. nov., a mesophilic sulfur-oxidizing bacterium isolated from sediment of a brackish lake in northern Japan.</title>
        <authorList>
            <person name="Kojima H."/>
            <person name="Mochizuki J."/>
            <person name="Kanda M."/>
            <person name="Watanabe T."/>
            <person name="Fukui M."/>
        </authorList>
    </citation>
    <scope>NUCLEOTIDE SEQUENCE</scope>
    <source>
        <strain evidence="2">Am19</strain>
    </source>
</reference>
<keyword evidence="1" id="KW-0812">Transmembrane</keyword>
<dbReference type="EMBL" id="AP024202">
    <property type="protein sequence ID" value="BCN92930.1"/>
    <property type="molecule type" value="Genomic_DNA"/>
</dbReference>
<feature type="transmembrane region" description="Helical" evidence="1">
    <location>
        <begin position="61"/>
        <end position="81"/>
    </location>
</feature>
<evidence type="ECO:0000313" key="3">
    <source>
        <dbReference type="Proteomes" id="UP001054820"/>
    </source>
</evidence>
<name>A0ABN6CVD1_9GAMM</name>
<evidence type="ECO:0000256" key="1">
    <source>
        <dbReference type="SAM" id="Phobius"/>
    </source>
</evidence>
<feature type="transmembrane region" description="Helical" evidence="1">
    <location>
        <begin position="7"/>
        <end position="26"/>
    </location>
</feature>
<gene>
    <name evidence="2" type="ORF">THMIRHAM_07150</name>
</gene>
<proteinExistence type="predicted"/>
<organism evidence="2 3">
    <name type="scientific">Thiomicrorhabdus immobilis</name>
    <dbReference type="NCBI Taxonomy" id="2791037"/>
    <lineage>
        <taxon>Bacteria</taxon>
        <taxon>Pseudomonadati</taxon>
        <taxon>Pseudomonadota</taxon>
        <taxon>Gammaproteobacteria</taxon>
        <taxon>Thiotrichales</taxon>
        <taxon>Piscirickettsiaceae</taxon>
        <taxon>Thiomicrorhabdus</taxon>
    </lineage>
</organism>
<evidence type="ECO:0000313" key="2">
    <source>
        <dbReference type="EMBL" id="BCN92930.1"/>
    </source>
</evidence>
<keyword evidence="1" id="KW-1133">Transmembrane helix</keyword>
<keyword evidence="3" id="KW-1185">Reference proteome</keyword>
<keyword evidence="1" id="KW-0472">Membrane</keyword>
<dbReference type="RefSeq" id="WP_237263544.1">
    <property type="nucleotide sequence ID" value="NZ_AP024202.1"/>
</dbReference>